<keyword evidence="3" id="KW-1185">Reference proteome</keyword>
<dbReference type="InterPro" id="IPR029058">
    <property type="entry name" value="AB_hydrolase_fold"/>
</dbReference>
<name>A0A5C4N6S6_9RHOB</name>
<dbReference type="InterPro" id="IPR050266">
    <property type="entry name" value="AB_hydrolase_sf"/>
</dbReference>
<reference evidence="2 3" key="1">
    <citation type="submission" date="2019-06" db="EMBL/GenBank/DDBJ databases">
        <authorList>
            <person name="Jiang L."/>
        </authorList>
    </citation>
    <scope>NUCLEOTIDE SEQUENCE [LARGE SCALE GENOMIC DNA]</scope>
    <source>
        <strain evidence="2 3">YIM 48858</strain>
    </source>
</reference>
<dbReference type="OrthoDB" id="9815441at2"/>
<proteinExistence type="predicted"/>
<dbReference type="PANTHER" id="PTHR43798">
    <property type="entry name" value="MONOACYLGLYCEROL LIPASE"/>
    <property type="match status" value="1"/>
</dbReference>
<evidence type="ECO:0000259" key="1">
    <source>
        <dbReference type="Pfam" id="PF00561"/>
    </source>
</evidence>
<dbReference type="InterPro" id="IPR000639">
    <property type="entry name" value="Epox_hydrolase-like"/>
</dbReference>
<dbReference type="InterPro" id="IPR000073">
    <property type="entry name" value="AB_hydrolase_1"/>
</dbReference>
<evidence type="ECO:0000313" key="2">
    <source>
        <dbReference type="EMBL" id="TNC64922.1"/>
    </source>
</evidence>
<comment type="caution">
    <text evidence="2">The sequence shown here is derived from an EMBL/GenBank/DDBJ whole genome shotgun (WGS) entry which is preliminary data.</text>
</comment>
<sequence length="321" mass="34754">MGSYRPSAGTTVVAGAAAALAGAALFNIYQARQAEKANPPLGRFVEVEGIRLHYLEAGQGSPVVLLHGNNTAIEDFLSSGLFDLVARSHRVIAFDRPGYGHSERSRDRLWTPDAQASLLRQAFSQLGIERPVVLGHSWGTMVATALALQDPTALRGLVLLSGYYFPTARLDVPIFAPPAVPLIGDVLRYTVSPLFGRLILRPAIKQMFAPHSIPARFDAEFPKELMLRPSQIRATAEEAAFMVPAALAMRDLYRGLHLPVEIMAGDADRIIGHDDQSVALAQELSSSYLHIVPGAGHMVHHAVPEQVATAIERVAHMVQGR</sequence>
<dbReference type="EMBL" id="VDFV01000041">
    <property type="protein sequence ID" value="TNC64922.1"/>
    <property type="molecule type" value="Genomic_DNA"/>
</dbReference>
<protein>
    <submittedName>
        <fullName evidence="2">Alpha/beta hydrolase</fullName>
    </submittedName>
</protein>
<dbReference type="SUPFAM" id="SSF53474">
    <property type="entry name" value="alpha/beta-Hydrolases"/>
    <property type="match status" value="1"/>
</dbReference>
<gene>
    <name evidence="2" type="ORF">FHG71_18295</name>
</gene>
<organism evidence="2 3">
    <name type="scientific">Rubellimicrobium roseum</name>
    <dbReference type="NCBI Taxonomy" id="687525"/>
    <lineage>
        <taxon>Bacteria</taxon>
        <taxon>Pseudomonadati</taxon>
        <taxon>Pseudomonadota</taxon>
        <taxon>Alphaproteobacteria</taxon>
        <taxon>Rhodobacterales</taxon>
        <taxon>Roseobacteraceae</taxon>
        <taxon>Rubellimicrobium</taxon>
    </lineage>
</organism>
<dbReference type="PRINTS" id="PR00412">
    <property type="entry name" value="EPOXHYDRLASE"/>
</dbReference>
<dbReference type="PRINTS" id="PR00111">
    <property type="entry name" value="ABHYDROLASE"/>
</dbReference>
<dbReference type="AlphaFoldDB" id="A0A5C4N6S6"/>
<dbReference type="Pfam" id="PF00561">
    <property type="entry name" value="Abhydrolase_1"/>
    <property type="match status" value="1"/>
</dbReference>
<keyword evidence="2" id="KW-0378">Hydrolase</keyword>
<feature type="domain" description="AB hydrolase-1" evidence="1">
    <location>
        <begin position="62"/>
        <end position="300"/>
    </location>
</feature>
<dbReference type="Proteomes" id="UP000305709">
    <property type="component" value="Unassembled WGS sequence"/>
</dbReference>
<dbReference type="GO" id="GO:0016787">
    <property type="term" value="F:hydrolase activity"/>
    <property type="evidence" value="ECO:0007669"/>
    <property type="project" value="UniProtKB-KW"/>
</dbReference>
<evidence type="ECO:0000313" key="3">
    <source>
        <dbReference type="Proteomes" id="UP000305709"/>
    </source>
</evidence>
<dbReference type="Gene3D" id="3.40.50.1820">
    <property type="entry name" value="alpha/beta hydrolase"/>
    <property type="match status" value="1"/>
</dbReference>
<accession>A0A5C4N6S6</accession>